<keyword evidence="1" id="KW-0732">Signal</keyword>
<evidence type="ECO:0000313" key="3">
    <source>
        <dbReference type="Proteomes" id="UP000008370"/>
    </source>
</evidence>
<protein>
    <recommendedName>
        <fullName evidence="4">Secreted protein</fullName>
    </recommendedName>
</protein>
<proteinExistence type="predicted"/>
<evidence type="ECO:0000256" key="1">
    <source>
        <dbReference type="SAM" id="SignalP"/>
    </source>
</evidence>
<sequence length="105" mass="11684">MAKLLCCFTSFVLQMLANKIFPTTTNSTVDELSTLRQATGKSGHCSTCPRSTSGNQVVHRNCQKYRDSTDVRKVEEASPPHSTVCWVDIHEIIHTRQKTTGESTV</sequence>
<dbReference type="InParanoid" id="K5UXP7"/>
<feature type="chain" id="PRO_5003887617" description="Secreted protein" evidence="1">
    <location>
        <begin position="18"/>
        <end position="105"/>
    </location>
</feature>
<dbReference type="RefSeq" id="XP_007397531.1">
    <property type="nucleotide sequence ID" value="XM_007397469.1"/>
</dbReference>
<evidence type="ECO:0008006" key="4">
    <source>
        <dbReference type="Google" id="ProtNLM"/>
    </source>
</evidence>
<dbReference type="Proteomes" id="UP000008370">
    <property type="component" value="Unassembled WGS sequence"/>
</dbReference>
<dbReference type="KEGG" id="pco:PHACADRAFT_259013"/>
<organism evidence="2 3">
    <name type="scientific">Phanerochaete carnosa (strain HHB-10118-sp)</name>
    <name type="common">White-rot fungus</name>
    <name type="synonym">Peniophora carnosa</name>
    <dbReference type="NCBI Taxonomy" id="650164"/>
    <lineage>
        <taxon>Eukaryota</taxon>
        <taxon>Fungi</taxon>
        <taxon>Dikarya</taxon>
        <taxon>Basidiomycota</taxon>
        <taxon>Agaricomycotina</taxon>
        <taxon>Agaricomycetes</taxon>
        <taxon>Polyporales</taxon>
        <taxon>Phanerochaetaceae</taxon>
        <taxon>Phanerochaete</taxon>
    </lineage>
</organism>
<reference evidence="2 3" key="1">
    <citation type="journal article" date="2012" name="BMC Genomics">
        <title>Comparative genomics of the white-rot fungi, Phanerochaete carnosa and P. chrysosporium, to elucidate the genetic basis of the distinct wood types they colonize.</title>
        <authorList>
            <person name="Suzuki H."/>
            <person name="MacDonald J."/>
            <person name="Syed K."/>
            <person name="Salamov A."/>
            <person name="Hori C."/>
            <person name="Aerts A."/>
            <person name="Henrissat B."/>
            <person name="Wiebenga A."/>
            <person name="vanKuyk P.A."/>
            <person name="Barry K."/>
            <person name="Lindquist E."/>
            <person name="LaButti K."/>
            <person name="Lapidus A."/>
            <person name="Lucas S."/>
            <person name="Coutinho P."/>
            <person name="Gong Y."/>
            <person name="Samejima M."/>
            <person name="Mahadevan R."/>
            <person name="Abou-Zaid M."/>
            <person name="de Vries R.P."/>
            <person name="Igarashi K."/>
            <person name="Yadav J.S."/>
            <person name="Grigoriev I.V."/>
            <person name="Master E.R."/>
        </authorList>
    </citation>
    <scope>NUCLEOTIDE SEQUENCE [LARGE SCALE GENOMIC DNA]</scope>
    <source>
        <strain evidence="2 3">HHB-10118-sp</strain>
    </source>
</reference>
<gene>
    <name evidence="2" type="ORF">PHACADRAFT_259013</name>
</gene>
<name>K5UXP7_PHACS</name>
<dbReference type="HOGENOM" id="CLU_2237541_0_0_1"/>
<feature type="signal peptide" evidence="1">
    <location>
        <begin position="1"/>
        <end position="17"/>
    </location>
</feature>
<accession>K5UXP7</accession>
<keyword evidence="3" id="KW-1185">Reference proteome</keyword>
<dbReference type="AlphaFoldDB" id="K5UXP7"/>
<dbReference type="GeneID" id="18917271"/>
<dbReference type="EMBL" id="JH930473">
    <property type="protein sequence ID" value="EKM54856.1"/>
    <property type="molecule type" value="Genomic_DNA"/>
</dbReference>
<evidence type="ECO:0000313" key="2">
    <source>
        <dbReference type="EMBL" id="EKM54856.1"/>
    </source>
</evidence>